<keyword evidence="3" id="KW-1185">Reference proteome</keyword>
<sequence>ASPPVPLGQLLQEARIVVCCGSGGVGKTTVAAALGVRAATLGRRVCVVTIDPARRLADALGLDREANDPVPVAGEWPGSLAGVVLDPKRTFDDLVRAHAPSGERAEQILANRIYRNLTSALSGTQEYMAMEKLHQLTTSGQFDLVVVDTPPTRNAIDFLDAPRRLTRFLSHRLFQLLLMPTRAYLRAVSLASQALLRTIAKVAGAEVVDDAVAFFQAFEGMEEGFRRRAEETAQALADPSTAFVLVSAPRAEAVAEARWFAERLAELHYRVAALVVNRMVPAFPCPDPGPVPADSALADLVATWRRLAEQRARQEAVAEALARHVGTALLLQLPLLPDDVHDLAGLAQVAGALEPDAGAR</sequence>
<dbReference type="EMBL" id="JBHLYQ010000058">
    <property type="protein sequence ID" value="MFC0081933.1"/>
    <property type="molecule type" value="Genomic_DNA"/>
</dbReference>
<evidence type="ECO:0000259" key="1">
    <source>
        <dbReference type="Pfam" id="PF02374"/>
    </source>
</evidence>
<gene>
    <name evidence="2" type="ORF">ACFFRE_07200</name>
</gene>
<evidence type="ECO:0000313" key="3">
    <source>
        <dbReference type="Proteomes" id="UP001589788"/>
    </source>
</evidence>
<organism evidence="2 3">
    <name type="scientific">Aciditerrimonas ferrireducens</name>
    <dbReference type="NCBI Taxonomy" id="667306"/>
    <lineage>
        <taxon>Bacteria</taxon>
        <taxon>Bacillati</taxon>
        <taxon>Actinomycetota</taxon>
        <taxon>Acidimicrobiia</taxon>
        <taxon>Acidimicrobiales</taxon>
        <taxon>Acidimicrobiaceae</taxon>
        <taxon>Aciditerrimonas</taxon>
    </lineage>
</organism>
<name>A0ABV6C2L3_9ACTN</name>
<dbReference type="Gene3D" id="3.40.50.300">
    <property type="entry name" value="P-loop containing nucleotide triphosphate hydrolases"/>
    <property type="match status" value="1"/>
</dbReference>
<dbReference type="InterPro" id="IPR027417">
    <property type="entry name" value="P-loop_NTPase"/>
</dbReference>
<protein>
    <submittedName>
        <fullName evidence="2">ArsA family ATPase</fullName>
    </submittedName>
</protein>
<proteinExistence type="predicted"/>
<reference evidence="2 3" key="1">
    <citation type="submission" date="2024-09" db="EMBL/GenBank/DDBJ databases">
        <authorList>
            <person name="Sun Q."/>
            <person name="Mori K."/>
        </authorList>
    </citation>
    <scope>NUCLEOTIDE SEQUENCE [LARGE SCALE GENOMIC DNA]</scope>
    <source>
        <strain evidence="2 3">JCM 15389</strain>
    </source>
</reference>
<feature type="non-terminal residue" evidence="2">
    <location>
        <position position="1"/>
    </location>
</feature>
<feature type="domain" description="ArsA/GET3 Anion-transporting ATPase-like" evidence="1">
    <location>
        <begin position="15"/>
        <end position="283"/>
    </location>
</feature>
<dbReference type="CDD" id="cd02035">
    <property type="entry name" value="ArsA"/>
    <property type="match status" value="1"/>
</dbReference>
<dbReference type="PANTHER" id="PTHR10803">
    <property type="entry name" value="ARSENICAL PUMP-DRIVING ATPASE ARSENITE-TRANSLOCATING ATPASE"/>
    <property type="match status" value="1"/>
</dbReference>
<dbReference type="PANTHER" id="PTHR10803:SF26">
    <property type="entry name" value="ANION TRANSPORTER ATPASE-RELATED"/>
    <property type="match status" value="1"/>
</dbReference>
<evidence type="ECO:0000313" key="2">
    <source>
        <dbReference type="EMBL" id="MFC0081933.1"/>
    </source>
</evidence>
<dbReference type="Proteomes" id="UP001589788">
    <property type="component" value="Unassembled WGS sequence"/>
</dbReference>
<dbReference type="Pfam" id="PF02374">
    <property type="entry name" value="ArsA_ATPase"/>
    <property type="match status" value="1"/>
</dbReference>
<dbReference type="InterPro" id="IPR016300">
    <property type="entry name" value="ATPase_ArsA/GET3"/>
</dbReference>
<accession>A0ABV6C2L3</accession>
<dbReference type="SUPFAM" id="SSF52540">
    <property type="entry name" value="P-loop containing nucleoside triphosphate hydrolases"/>
    <property type="match status" value="1"/>
</dbReference>
<comment type="caution">
    <text evidence="2">The sequence shown here is derived from an EMBL/GenBank/DDBJ whole genome shotgun (WGS) entry which is preliminary data.</text>
</comment>
<dbReference type="InterPro" id="IPR025723">
    <property type="entry name" value="ArsA/GET3_ATPase-like"/>
</dbReference>
<dbReference type="RefSeq" id="WP_377789265.1">
    <property type="nucleotide sequence ID" value="NZ_JBHLYQ010000058.1"/>
</dbReference>